<keyword evidence="2" id="KW-0689">Ribosomal protein</keyword>
<dbReference type="GO" id="GO:1990904">
    <property type="term" value="C:ribonucleoprotein complex"/>
    <property type="evidence" value="ECO:0007669"/>
    <property type="project" value="UniProtKB-KW"/>
</dbReference>
<accession>A0AAN9RST0</accession>
<evidence type="ECO:0000256" key="4">
    <source>
        <dbReference type="SAM" id="Phobius"/>
    </source>
</evidence>
<dbReference type="AlphaFoldDB" id="A0AAN9RST0"/>
<feature type="transmembrane region" description="Helical" evidence="4">
    <location>
        <begin position="37"/>
        <end position="58"/>
    </location>
</feature>
<evidence type="ECO:0000256" key="2">
    <source>
        <dbReference type="ARBA" id="ARBA00022980"/>
    </source>
</evidence>
<sequence length="119" mass="13088">MAPKPLPLPPSIVPSNNAQNDELHFLSDPKFARHGEILFLVIVLLFSFFLFVIALLMYMKRVRSHLNQNEGSKLEVVDVFVRVTDGEVGAASSLAPKTGSLGLSLKKIVEDIAKETAKD</sequence>
<organism evidence="6 7">
    <name type="scientific">Phaseolus coccineus</name>
    <name type="common">Scarlet runner bean</name>
    <name type="synonym">Phaseolus multiflorus</name>
    <dbReference type="NCBI Taxonomy" id="3886"/>
    <lineage>
        <taxon>Eukaryota</taxon>
        <taxon>Viridiplantae</taxon>
        <taxon>Streptophyta</taxon>
        <taxon>Embryophyta</taxon>
        <taxon>Tracheophyta</taxon>
        <taxon>Spermatophyta</taxon>
        <taxon>Magnoliopsida</taxon>
        <taxon>eudicotyledons</taxon>
        <taxon>Gunneridae</taxon>
        <taxon>Pentapetalae</taxon>
        <taxon>rosids</taxon>
        <taxon>fabids</taxon>
        <taxon>Fabales</taxon>
        <taxon>Fabaceae</taxon>
        <taxon>Papilionoideae</taxon>
        <taxon>50 kb inversion clade</taxon>
        <taxon>NPAAA clade</taxon>
        <taxon>indigoferoid/millettioid clade</taxon>
        <taxon>Phaseoleae</taxon>
        <taxon>Phaseolus</taxon>
    </lineage>
</organism>
<dbReference type="InterPro" id="IPR036796">
    <property type="entry name" value="Ribosomal_uL11_N_sf"/>
</dbReference>
<protein>
    <recommendedName>
        <fullName evidence="5">Large ribosomal subunit protein uL11 N-terminal domain-containing protein</fullName>
    </recommendedName>
</protein>
<comment type="caution">
    <text evidence="6">The sequence shown here is derived from an EMBL/GenBank/DDBJ whole genome shotgun (WGS) entry which is preliminary data.</text>
</comment>
<reference evidence="6 7" key="1">
    <citation type="submission" date="2024-01" db="EMBL/GenBank/DDBJ databases">
        <title>The genomes of 5 underutilized Papilionoideae crops provide insights into root nodulation and disease resistanc.</title>
        <authorList>
            <person name="Jiang F."/>
        </authorList>
    </citation>
    <scope>NUCLEOTIDE SEQUENCE [LARGE SCALE GENOMIC DNA]</scope>
    <source>
        <strain evidence="6">JINMINGXINNONG_FW02</strain>
        <tissue evidence="6">Leaves</tissue>
    </source>
</reference>
<dbReference type="Pfam" id="PF03946">
    <property type="entry name" value="Ribosomal_L11_N"/>
    <property type="match status" value="1"/>
</dbReference>
<gene>
    <name evidence="6" type="ORF">VNO80_01387</name>
</gene>
<feature type="domain" description="Large ribosomal subunit protein uL11 N-terminal" evidence="5">
    <location>
        <begin position="81"/>
        <end position="118"/>
    </location>
</feature>
<evidence type="ECO:0000313" key="7">
    <source>
        <dbReference type="Proteomes" id="UP001374584"/>
    </source>
</evidence>
<keyword evidence="3" id="KW-0687">Ribonucleoprotein</keyword>
<keyword evidence="4" id="KW-1133">Transmembrane helix</keyword>
<dbReference type="Proteomes" id="UP001374584">
    <property type="component" value="Unassembled WGS sequence"/>
</dbReference>
<dbReference type="GO" id="GO:0005840">
    <property type="term" value="C:ribosome"/>
    <property type="evidence" value="ECO:0007669"/>
    <property type="project" value="UniProtKB-KW"/>
</dbReference>
<dbReference type="Gene3D" id="3.30.1550.10">
    <property type="entry name" value="Ribosomal protein L11/L12, N-terminal domain"/>
    <property type="match status" value="1"/>
</dbReference>
<comment type="similarity">
    <text evidence="1">Belongs to the universal ribosomal protein uL11 family.</text>
</comment>
<keyword evidence="4" id="KW-0472">Membrane</keyword>
<keyword evidence="7" id="KW-1185">Reference proteome</keyword>
<dbReference type="EMBL" id="JAYMYR010000001">
    <property type="protein sequence ID" value="KAK7382523.1"/>
    <property type="molecule type" value="Genomic_DNA"/>
</dbReference>
<proteinExistence type="inferred from homology"/>
<evidence type="ECO:0000256" key="1">
    <source>
        <dbReference type="ARBA" id="ARBA00010537"/>
    </source>
</evidence>
<evidence type="ECO:0000313" key="6">
    <source>
        <dbReference type="EMBL" id="KAK7382523.1"/>
    </source>
</evidence>
<keyword evidence="4" id="KW-0812">Transmembrane</keyword>
<dbReference type="SUPFAM" id="SSF54747">
    <property type="entry name" value="Ribosomal L11/L12e N-terminal domain"/>
    <property type="match status" value="1"/>
</dbReference>
<dbReference type="InterPro" id="IPR020784">
    <property type="entry name" value="Ribosomal_uL11_N"/>
</dbReference>
<evidence type="ECO:0000256" key="3">
    <source>
        <dbReference type="ARBA" id="ARBA00023274"/>
    </source>
</evidence>
<name>A0AAN9RST0_PHACN</name>
<evidence type="ECO:0000259" key="5">
    <source>
        <dbReference type="Pfam" id="PF03946"/>
    </source>
</evidence>